<reference evidence="4 5" key="1">
    <citation type="submission" date="2020-01" db="EMBL/GenBank/DDBJ databases">
        <title>Insect and environment-associated Actinomycetes.</title>
        <authorList>
            <person name="Currrie C."/>
            <person name="Chevrette M."/>
            <person name="Carlson C."/>
            <person name="Stubbendieck R."/>
            <person name="Wendt-Pienkowski E."/>
        </authorList>
    </citation>
    <scope>NUCLEOTIDE SEQUENCE [LARGE SCALE GENOMIC DNA]</scope>
    <source>
        <strain evidence="4 5">SID11342</strain>
    </source>
</reference>
<feature type="chain" id="PRO_5039107716" evidence="1">
    <location>
        <begin position="29"/>
        <end position="292"/>
    </location>
</feature>
<organism evidence="4 5">
    <name type="scientific">Streptomyces halstedii</name>
    <dbReference type="NCBI Taxonomy" id="1944"/>
    <lineage>
        <taxon>Bacteria</taxon>
        <taxon>Bacillati</taxon>
        <taxon>Actinomycetota</taxon>
        <taxon>Actinomycetes</taxon>
        <taxon>Kitasatosporales</taxon>
        <taxon>Streptomycetaceae</taxon>
        <taxon>Streptomyces</taxon>
    </lineage>
</organism>
<dbReference type="Proteomes" id="UP000471293">
    <property type="component" value="Unassembled WGS sequence"/>
</dbReference>
<dbReference type="EMBL" id="JAHUVW010000001">
    <property type="protein sequence ID" value="MBV7672282.1"/>
    <property type="molecule type" value="Genomic_DNA"/>
</dbReference>
<evidence type="ECO:0000313" key="6">
    <source>
        <dbReference type="Proteomes" id="UP000735541"/>
    </source>
</evidence>
<evidence type="ECO:0000313" key="5">
    <source>
        <dbReference type="Proteomes" id="UP000471293"/>
    </source>
</evidence>
<reference evidence="3 6" key="2">
    <citation type="submission" date="2021-07" db="EMBL/GenBank/DDBJ databases">
        <title>Sequencing Streptomyces halstedii LGO-A4 genome an citrus endophytic actinomycete.</title>
        <authorList>
            <person name="Samborskyy M."/>
            <person name="Scott N."/>
            <person name="Deglau R."/>
            <person name="Dickens S."/>
            <person name="Oliveira L.G."/>
        </authorList>
    </citation>
    <scope>NUCLEOTIDE SEQUENCE [LARGE SCALE GENOMIC DNA]</scope>
    <source>
        <strain evidence="3 6">LGO-A4</strain>
    </source>
</reference>
<evidence type="ECO:0000256" key="1">
    <source>
        <dbReference type="SAM" id="SignalP"/>
    </source>
</evidence>
<dbReference type="Pfam" id="PF13845">
    <property type="entry name" value="Septum_form"/>
    <property type="match status" value="1"/>
</dbReference>
<sequence>MSIGAKSRSLRGIAAVVVLLAVGATGCADVVEGAKAGAKKAVRQRSVFSLTTGDCYNPNSGVTDTEEFSVEVVPCTEAHEGQVVGEFKIGGEKEYPGEDGTTQIADERCPAVAQEFIADTWTVPEGVDLFYYFPTSESWKTGDRAVSCTYAKDKGTFTGSLKSGDLDADQLAYLKGSNALYEALWANQPEAEQVEDDFDGYKKQAKSVGIALDMHLTALKGIQQPETVKLRTQLENAAEAWKKAASAKDTDAFYVAYDLAFTGIDPNKTVAARKELKLATTVPADDAEVWAD</sequence>
<evidence type="ECO:0000313" key="3">
    <source>
        <dbReference type="EMBL" id="MBV7672282.1"/>
    </source>
</evidence>
<dbReference type="EMBL" id="JAAGLQ010000536">
    <property type="protein sequence ID" value="NEA18636.1"/>
    <property type="molecule type" value="Genomic_DNA"/>
</dbReference>
<dbReference type="PROSITE" id="PS51257">
    <property type="entry name" value="PROKAR_LIPOPROTEIN"/>
    <property type="match status" value="1"/>
</dbReference>
<protein>
    <submittedName>
        <fullName evidence="3">Septum formation family protein</fullName>
    </submittedName>
</protein>
<keyword evidence="6" id="KW-1185">Reference proteome</keyword>
<dbReference type="RefSeq" id="WP_103489904.1">
    <property type="nucleotide sequence ID" value="NZ_JAAGLQ010000536.1"/>
</dbReference>
<gene>
    <name evidence="4" type="ORF">G3I29_24645</name>
    <name evidence="3" type="ORF">STHAL_22810</name>
</gene>
<name>A0A6N9U9H9_STRHA</name>
<accession>A0A6N9U9H9</accession>
<comment type="caution">
    <text evidence="4">The sequence shown here is derived from an EMBL/GenBank/DDBJ whole genome shotgun (WGS) entry which is preliminary data.</text>
</comment>
<evidence type="ECO:0000259" key="2">
    <source>
        <dbReference type="Pfam" id="PF13845"/>
    </source>
</evidence>
<evidence type="ECO:0000313" key="4">
    <source>
        <dbReference type="EMBL" id="NEA18636.1"/>
    </source>
</evidence>
<dbReference type="Proteomes" id="UP000735541">
    <property type="component" value="Unassembled WGS sequence"/>
</dbReference>
<dbReference type="InterPro" id="IPR026004">
    <property type="entry name" value="Septum_form"/>
</dbReference>
<feature type="signal peptide" evidence="1">
    <location>
        <begin position="1"/>
        <end position="28"/>
    </location>
</feature>
<feature type="domain" description="Septum formation-related" evidence="2">
    <location>
        <begin position="48"/>
        <end position="148"/>
    </location>
</feature>
<proteinExistence type="predicted"/>
<dbReference type="AlphaFoldDB" id="A0A6N9U9H9"/>
<keyword evidence="1" id="KW-0732">Signal</keyword>